<gene>
    <name evidence="1" type="ORF">PSON_ATCC_30995.1.T1000192</name>
</gene>
<dbReference type="EMBL" id="CAJJDN010000100">
    <property type="protein sequence ID" value="CAD8112411.1"/>
    <property type="molecule type" value="Genomic_DNA"/>
</dbReference>
<name>A0A8S1QC29_9CILI</name>
<organism evidence="1 2">
    <name type="scientific">Paramecium sonneborni</name>
    <dbReference type="NCBI Taxonomy" id="65129"/>
    <lineage>
        <taxon>Eukaryota</taxon>
        <taxon>Sar</taxon>
        <taxon>Alveolata</taxon>
        <taxon>Ciliophora</taxon>
        <taxon>Intramacronucleata</taxon>
        <taxon>Oligohymenophorea</taxon>
        <taxon>Peniculida</taxon>
        <taxon>Parameciidae</taxon>
        <taxon>Paramecium</taxon>
    </lineage>
</organism>
<sequence>MNCTYHIQNPISIICIAPHMCQYQRKLCFECLYEQDVNVKQTVVIKKFQEMVIKKFKESKLDETSELIKQRNNFKSVLSQTESTMKKIWEELSESIKQVYDWIEQEYFNIINQSTNLAESSYADLEKLVQIVIGTKLNDLNGEKNWFLMKLEKTQNCLVQEIEGFIQKFKKEMQEIQSLIIKKEFKSQPLIQSDTNLENPNQQWQFSQQLTFSTTYKHSSCSVTQKSGKVIENNLYDWQWYCCMCDQMIPKNDVIQFAFKIIEIGYIMIGIGFRDIVQSKGYYQCYQIGGGTYNIANCGYCYNHDQQDKNNKRIAFPFTTNDIIIVEVDIVKKYVKWTKQFTNESFTLAINTSKDLYPCVHLSYKCKVEILNQVIK</sequence>
<protein>
    <submittedName>
        <fullName evidence="1">Uncharacterized protein</fullName>
    </submittedName>
</protein>
<evidence type="ECO:0000313" key="1">
    <source>
        <dbReference type="EMBL" id="CAD8112411.1"/>
    </source>
</evidence>
<reference evidence="1" key="1">
    <citation type="submission" date="2021-01" db="EMBL/GenBank/DDBJ databases">
        <authorList>
            <consortium name="Genoscope - CEA"/>
            <person name="William W."/>
        </authorList>
    </citation>
    <scope>NUCLEOTIDE SEQUENCE</scope>
</reference>
<dbReference type="Proteomes" id="UP000692954">
    <property type="component" value="Unassembled WGS sequence"/>
</dbReference>
<dbReference type="OrthoDB" id="317829at2759"/>
<keyword evidence="2" id="KW-1185">Reference proteome</keyword>
<proteinExistence type="predicted"/>
<comment type="caution">
    <text evidence="1">The sequence shown here is derived from an EMBL/GenBank/DDBJ whole genome shotgun (WGS) entry which is preliminary data.</text>
</comment>
<evidence type="ECO:0000313" key="2">
    <source>
        <dbReference type="Proteomes" id="UP000692954"/>
    </source>
</evidence>
<accession>A0A8S1QC29</accession>
<dbReference type="AlphaFoldDB" id="A0A8S1QC29"/>